<organism evidence="6 7">
    <name type="scientific">Bacillus thuringiensis subsp. medellin</name>
    <dbReference type="NCBI Taxonomy" id="79672"/>
    <lineage>
        <taxon>Bacteria</taxon>
        <taxon>Bacillati</taxon>
        <taxon>Bacillota</taxon>
        <taxon>Bacilli</taxon>
        <taxon>Bacillales</taxon>
        <taxon>Bacillaceae</taxon>
        <taxon>Bacillus</taxon>
        <taxon>Bacillus cereus group</taxon>
    </lineage>
</organism>
<dbReference type="SMART" id="SM00827">
    <property type="entry name" value="PKS_AT"/>
    <property type="match status" value="1"/>
</dbReference>
<comment type="caution">
    <text evidence="6">The sequence shown here is derived from an EMBL/GenBank/DDBJ whole genome shotgun (WGS) entry which is preliminary data.</text>
</comment>
<dbReference type="InterPro" id="IPR014043">
    <property type="entry name" value="Acyl_transferase_dom"/>
</dbReference>
<dbReference type="Pfam" id="PF00698">
    <property type="entry name" value="Acyl_transf_1"/>
    <property type="match status" value="1"/>
</dbReference>
<dbReference type="InterPro" id="IPR016036">
    <property type="entry name" value="Malonyl_transacylase_ACP-bd"/>
</dbReference>
<evidence type="ECO:0000313" key="6">
    <source>
        <dbReference type="EMBL" id="OUB84491.1"/>
    </source>
</evidence>
<gene>
    <name evidence="6" type="ORF">BK784_35510</name>
</gene>
<dbReference type="Gene3D" id="3.40.366.10">
    <property type="entry name" value="Malonyl-Coenzyme A Acyl Carrier Protein, domain 2"/>
    <property type="match status" value="1"/>
</dbReference>
<evidence type="ECO:0000259" key="5">
    <source>
        <dbReference type="SMART" id="SM00827"/>
    </source>
</evidence>
<evidence type="ECO:0000256" key="1">
    <source>
        <dbReference type="ARBA" id="ARBA00013258"/>
    </source>
</evidence>
<evidence type="ECO:0000256" key="4">
    <source>
        <dbReference type="ARBA" id="ARBA00048462"/>
    </source>
</evidence>
<dbReference type="GO" id="GO:0006633">
    <property type="term" value="P:fatty acid biosynthetic process"/>
    <property type="evidence" value="ECO:0007669"/>
    <property type="project" value="TreeGrafter"/>
</dbReference>
<feature type="domain" description="Malonyl-CoA:ACP transacylase (MAT)" evidence="5">
    <location>
        <begin position="7"/>
        <end position="302"/>
    </location>
</feature>
<dbReference type="GO" id="GO:0004314">
    <property type="term" value="F:[acyl-carrier-protein] S-malonyltransferase activity"/>
    <property type="evidence" value="ECO:0007669"/>
    <property type="project" value="UniProtKB-EC"/>
</dbReference>
<evidence type="ECO:0000256" key="3">
    <source>
        <dbReference type="ARBA" id="ARBA00023315"/>
    </source>
</evidence>
<dbReference type="InterPro" id="IPR004410">
    <property type="entry name" value="Malonyl_CoA-ACP_transAc_FabD"/>
</dbReference>
<accession>A0A9X6R8Q8</accession>
<keyword evidence="2" id="KW-0808">Transferase</keyword>
<proteinExistence type="predicted"/>
<dbReference type="SUPFAM" id="SSF52151">
    <property type="entry name" value="FabD/lysophospholipase-like"/>
    <property type="match status" value="1"/>
</dbReference>
<dbReference type="Gene3D" id="3.30.70.250">
    <property type="entry name" value="Malonyl-CoA ACP transacylase, ACP-binding"/>
    <property type="match status" value="1"/>
</dbReference>
<dbReference type="InterPro" id="IPR016035">
    <property type="entry name" value="Acyl_Trfase/lysoPLipase"/>
</dbReference>
<dbReference type="SUPFAM" id="SSF55048">
    <property type="entry name" value="Probable ACP-binding domain of malonyl-CoA ACP transacylase"/>
    <property type="match status" value="1"/>
</dbReference>
<dbReference type="PANTHER" id="PTHR42681:SF1">
    <property type="entry name" value="MALONYL-COA-ACYL CARRIER PROTEIN TRANSACYLASE, MITOCHONDRIAL"/>
    <property type="match status" value="1"/>
</dbReference>
<dbReference type="EMBL" id="MOOV01000282">
    <property type="protein sequence ID" value="OUB84491.1"/>
    <property type="molecule type" value="Genomic_DNA"/>
</dbReference>
<dbReference type="Proteomes" id="UP000195160">
    <property type="component" value="Unassembled WGS sequence"/>
</dbReference>
<dbReference type="InterPro" id="IPR050858">
    <property type="entry name" value="Mal-CoA-ACP_Trans/PKS_FabD"/>
</dbReference>
<comment type="catalytic activity">
    <reaction evidence="4">
        <text>holo-[ACP] + malonyl-CoA = malonyl-[ACP] + CoA</text>
        <dbReference type="Rhea" id="RHEA:41792"/>
        <dbReference type="Rhea" id="RHEA-COMP:9623"/>
        <dbReference type="Rhea" id="RHEA-COMP:9685"/>
        <dbReference type="ChEBI" id="CHEBI:57287"/>
        <dbReference type="ChEBI" id="CHEBI:57384"/>
        <dbReference type="ChEBI" id="CHEBI:64479"/>
        <dbReference type="ChEBI" id="CHEBI:78449"/>
        <dbReference type="EC" id="2.3.1.39"/>
    </reaction>
</comment>
<evidence type="ECO:0000256" key="2">
    <source>
        <dbReference type="ARBA" id="ARBA00022679"/>
    </source>
</evidence>
<dbReference type="PANTHER" id="PTHR42681">
    <property type="entry name" value="MALONYL-COA-ACYL CARRIER PROTEIN TRANSACYLASE, MITOCHONDRIAL"/>
    <property type="match status" value="1"/>
</dbReference>
<dbReference type="GO" id="GO:0005829">
    <property type="term" value="C:cytosol"/>
    <property type="evidence" value="ECO:0007669"/>
    <property type="project" value="TreeGrafter"/>
</dbReference>
<keyword evidence="3" id="KW-0012">Acyltransferase</keyword>
<name>A0A9X6R8Q8_BACTV</name>
<sequence>MERIALLFPGQGSQFVGMGKGLYNQYPIARLTFEEACDITGINIAKLCFEGSLWELNKGENLLPALLTTCVAAFRVYMEEVGIRPQFCAGHSLGEYSALTCSGAMAFADAVRITKFRGKLMQDYNDKNIGSMTILDSLDARIVERLCEQYSGDNGLAAISCYNSPTQVAISGHQTIVEEVEACVLDEGGQITPLMSSAPIHSQLMLEEAKKLRYELSDYTFNMFKWPVISNVTGRPFGKSDNISSLLTMQMTKPVQWIKTLRYLQRAGVTHAIEIGPKNMLNKLTEVNLPHITSLCFGEKGDRELLVNLSESSNQKKKGMQTVITKCLAIAVATPNLNWDEVQYQEGVIQRYNRIQKIQEEVEQTGGQPTKKQMVEALGLLQGIFEVKKLPHEERKKWLYNIIDDTGNYYELVDLFMSNGIQIKK</sequence>
<protein>
    <recommendedName>
        <fullName evidence="1">[acyl-carrier-protein] S-malonyltransferase</fullName>
        <ecNumber evidence="1">2.3.1.39</ecNumber>
    </recommendedName>
</protein>
<evidence type="ECO:0000313" key="7">
    <source>
        <dbReference type="Proteomes" id="UP000195160"/>
    </source>
</evidence>
<dbReference type="NCBIfam" id="TIGR00128">
    <property type="entry name" value="fabD"/>
    <property type="match status" value="1"/>
</dbReference>
<dbReference type="InterPro" id="IPR001227">
    <property type="entry name" value="Ac_transferase_dom_sf"/>
</dbReference>
<dbReference type="EC" id="2.3.1.39" evidence="1"/>
<reference evidence="6 7" key="1">
    <citation type="submission" date="2016-10" db="EMBL/GenBank/DDBJ databases">
        <title>Comparative genomics of Bacillus thuringiensis reveals a path to pathogens against multiple invertebrate hosts.</title>
        <authorList>
            <person name="Zheng J."/>
            <person name="Gao Q."/>
            <person name="Liu H."/>
            <person name="Peng D."/>
            <person name="Ruan L."/>
            <person name="Sun M."/>
        </authorList>
    </citation>
    <scope>NUCLEOTIDE SEQUENCE [LARGE SCALE GENOMIC DNA]</scope>
    <source>
        <strain evidence="6">T30001</strain>
    </source>
</reference>
<dbReference type="RefSeq" id="WP_088070981.1">
    <property type="nucleotide sequence ID" value="NZ_MOOV01000282.1"/>
</dbReference>
<dbReference type="AlphaFoldDB" id="A0A9X6R8Q8"/>